<feature type="transmembrane region" description="Helical" evidence="7">
    <location>
        <begin position="21"/>
        <end position="43"/>
    </location>
</feature>
<name>A0A5M4AWY3_9BACT</name>
<comment type="similarity">
    <text evidence="2">Belongs to the peptidase S54 family.</text>
</comment>
<comment type="subcellular location">
    <subcellularLocation>
        <location evidence="1">Membrane</location>
        <topology evidence="1">Multi-pass membrane protein</topology>
    </subcellularLocation>
</comment>
<organism evidence="10 11">
    <name type="scientific">Prolixibacter bellariivorans</name>
    <dbReference type="NCBI Taxonomy" id="314319"/>
    <lineage>
        <taxon>Bacteria</taxon>
        <taxon>Pseudomonadati</taxon>
        <taxon>Bacteroidota</taxon>
        <taxon>Bacteroidia</taxon>
        <taxon>Marinilabiliales</taxon>
        <taxon>Prolixibacteraceae</taxon>
        <taxon>Prolixibacter</taxon>
    </lineage>
</organism>
<evidence type="ECO:0000256" key="1">
    <source>
        <dbReference type="ARBA" id="ARBA00004141"/>
    </source>
</evidence>
<evidence type="ECO:0000256" key="5">
    <source>
        <dbReference type="ARBA" id="ARBA00022989"/>
    </source>
</evidence>
<reference evidence="10 11" key="1">
    <citation type="submission" date="2019-10" db="EMBL/GenBank/DDBJ databases">
        <title>Prolixibacter strains distinguished by the presence of nitrate reductase genes were adept at nitrate-dependent anaerobic corrosion of metallic iron and carbon steel.</title>
        <authorList>
            <person name="Iino T."/>
            <person name="Shono N."/>
            <person name="Ito K."/>
            <person name="Nakamura R."/>
            <person name="Sueoka K."/>
            <person name="Harayama S."/>
            <person name="Ohkuma M."/>
        </authorList>
    </citation>
    <scope>NUCLEOTIDE SEQUENCE [LARGE SCALE GENOMIC DNA]</scope>
    <source>
        <strain evidence="10 11">JCM 13498</strain>
    </source>
</reference>
<evidence type="ECO:0000259" key="8">
    <source>
        <dbReference type="Pfam" id="PF01694"/>
    </source>
</evidence>
<feature type="domain" description="DUF6576" evidence="9">
    <location>
        <begin position="246"/>
        <end position="285"/>
    </location>
</feature>
<dbReference type="Proteomes" id="UP000391834">
    <property type="component" value="Unassembled WGS sequence"/>
</dbReference>
<dbReference type="PANTHER" id="PTHR43731">
    <property type="entry name" value="RHOMBOID PROTEASE"/>
    <property type="match status" value="1"/>
</dbReference>
<dbReference type="GO" id="GO:0006508">
    <property type="term" value="P:proteolysis"/>
    <property type="evidence" value="ECO:0007669"/>
    <property type="project" value="UniProtKB-KW"/>
</dbReference>
<dbReference type="Pfam" id="PF01694">
    <property type="entry name" value="Rhomboid"/>
    <property type="match status" value="1"/>
</dbReference>
<dbReference type="GO" id="GO:0004252">
    <property type="term" value="F:serine-type endopeptidase activity"/>
    <property type="evidence" value="ECO:0007669"/>
    <property type="project" value="InterPro"/>
</dbReference>
<evidence type="ECO:0000313" key="10">
    <source>
        <dbReference type="EMBL" id="GET32430.1"/>
    </source>
</evidence>
<proteinExistence type="inferred from homology"/>
<feature type="domain" description="Peptidase S54 rhomboid" evidence="8">
    <location>
        <begin position="64"/>
        <end position="207"/>
    </location>
</feature>
<keyword evidence="10" id="KW-0645">Protease</keyword>
<feature type="transmembrane region" description="Helical" evidence="7">
    <location>
        <begin position="104"/>
        <end position="125"/>
    </location>
</feature>
<evidence type="ECO:0000256" key="7">
    <source>
        <dbReference type="SAM" id="Phobius"/>
    </source>
</evidence>
<evidence type="ECO:0000259" key="9">
    <source>
        <dbReference type="Pfam" id="PF20216"/>
    </source>
</evidence>
<keyword evidence="11" id="KW-1185">Reference proteome</keyword>
<feature type="transmembrane region" description="Helical" evidence="7">
    <location>
        <begin position="167"/>
        <end position="187"/>
    </location>
</feature>
<evidence type="ECO:0000256" key="4">
    <source>
        <dbReference type="ARBA" id="ARBA00022801"/>
    </source>
</evidence>
<evidence type="ECO:0000256" key="3">
    <source>
        <dbReference type="ARBA" id="ARBA00022692"/>
    </source>
</evidence>
<gene>
    <name evidence="10" type="ORF">PbJCM13498_12930</name>
</gene>
<keyword evidence="4" id="KW-0378">Hydrolase</keyword>
<dbReference type="InterPro" id="IPR022764">
    <property type="entry name" value="Peptidase_S54_rhomboid_dom"/>
</dbReference>
<evidence type="ECO:0000313" key="11">
    <source>
        <dbReference type="Proteomes" id="UP000391834"/>
    </source>
</evidence>
<dbReference type="AlphaFoldDB" id="A0A5M4AWY3"/>
<evidence type="ECO:0000256" key="6">
    <source>
        <dbReference type="ARBA" id="ARBA00023136"/>
    </source>
</evidence>
<keyword evidence="5 7" id="KW-1133">Transmembrane helix</keyword>
<keyword evidence="6 7" id="KW-0472">Membrane</keyword>
<dbReference type="SUPFAM" id="SSF144091">
    <property type="entry name" value="Rhomboid-like"/>
    <property type="match status" value="1"/>
</dbReference>
<dbReference type="PANTHER" id="PTHR43731:SF14">
    <property type="entry name" value="PRESENILIN-ASSOCIATED RHOMBOID-LIKE PROTEIN, MITOCHONDRIAL"/>
    <property type="match status" value="1"/>
</dbReference>
<sequence length="292" mass="33674">MGILEEIKLSFKHGSYLTRLIYLNVGVWVIVRLIYVILFLSGAQNTPVLSWLSLPSSFAVFMTRPWTIITYMFLHFQFFHILFNILWLYWFGRIFLEYHDQRKLLGLYLIGGVAGGLVYMLAYNFLPPFQGKPSELLGASAAVIAIVIAISVYVPNHVIHLMFIGPVKIKWIAVVSIIMYIIGLGGNNAGGDFAHLGGALWGWLYMSQLIKGRDITRGFERVMDAFFTWFKPRKKLRVEHRGEAVNIDYEYNHKKKEQQEHINEILEKIGKSGYDSLTKEEKETLFRMGNKK</sequence>
<dbReference type="InterPro" id="IPR046483">
    <property type="entry name" value="DUF6576"/>
</dbReference>
<keyword evidence="3 7" id="KW-0812">Transmembrane</keyword>
<dbReference type="GO" id="GO:0016020">
    <property type="term" value="C:membrane"/>
    <property type="evidence" value="ECO:0007669"/>
    <property type="project" value="UniProtKB-SubCell"/>
</dbReference>
<accession>A0A5M4AWY3</accession>
<dbReference type="InterPro" id="IPR035952">
    <property type="entry name" value="Rhomboid-like_sf"/>
</dbReference>
<evidence type="ECO:0000256" key="2">
    <source>
        <dbReference type="ARBA" id="ARBA00009045"/>
    </source>
</evidence>
<dbReference type="Gene3D" id="1.20.1540.10">
    <property type="entry name" value="Rhomboid-like"/>
    <property type="match status" value="1"/>
</dbReference>
<feature type="transmembrane region" description="Helical" evidence="7">
    <location>
        <begin position="193"/>
        <end position="210"/>
    </location>
</feature>
<dbReference type="EMBL" id="BLAX01000001">
    <property type="protein sequence ID" value="GET32430.1"/>
    <property type="molecule type" value="Genomic_DNA"/>
</dbReference>
<feature type="transmembrane region" description="Helical" evidence="7">
    <location>
        <begin position="68"/>
        <end position="92"/>
    </location>
</feature>
<dbReference type="Pfam" id="PF20216">
    <property type="entry name" value="DUF6576"/>
    <property type="match status" value="1"/>
</dbReference>
<feature type="transmembrane region" description="Helical" evidence="7">
    <location>
        <begin position="137"/>
        <end position="155"/>
    </location>
</feature>
<comment type="caution">
    <text evidence="10">The sequence shown here is derived from an EMBL/GenBank/DDBJ whole genome shotgun (WGS) entry which is preliminary data.</text>
</comment>
<protein>
    <submittedName>
        <fullName evidence="10">Rhomboid family intramembrane serine protease</fullName>
    </submittedName>
</protein>
<dbReference type="InterPro" id="IPR050925">
    <property type="entry name" value="Rhomboid_protease_S54"/>
</dbReference>
<dbReference type="OrthoDB" id="680602at2"/>